<keyword evidence="4" id="KW-0997">Cell inner membrane</keyword>
<dbReference type="GO" id="GO:0015740">
    <property type="term" value="P:C4-dicarboxylate transport"/>
    <property type="evidence" value="ECO:0007669"/>
    <property type="project" value="TreeGrafter"/>
</dbReference>
<proteinExistence type="inferred from homology"/>
<name>A0A6I6DN34_9FIRM</name>
<feature type="transmembrane region" description="Helical" evidence="9">
    <location>
        <begin position="89"/>
        <end position="110"/>
    </location>
</feature>
<keyword evidence="3" id="KW-1003">Cell membrane</keyword>
<reference evidence="12" key="1">
    <citation type="journal article" date="2019" name="Microbiology">
        <title>Complete Genome Sequence of an Uncultured Bacterium of the Candidate Phylum Bipolaricaulota.</title>
        <authorList>
            <person name="Kadnikov V.V."/>
            <person name="Mardanov A.V."/>
            <person name="Beletsky A.V."/>
            <person name="Frank Y.A."/>
            <person name="Karnachuk O.V."/>
            <person name="Ravin N.V."/>
        </authorList>
    </citation>
    <scope>NUCLEOTIDE SEQUENCE [LARGE SCALE GENOMIC DNA]</scope>
</reference>
<feature type="transmembrane region" description="Helical" evidence="9">
    <location>
        <begin position="17"/>
        <end position="38"/>
    </location>
</feature>
<evidence type="ECO:0000256" key="8">
    <source>
        <dbReference type="ARBA" id="ARBA00038436"/>
    </source>
</evidence>
<evidence type="ECO:0000313" key="12">
    <source>
        <dbReference type="Proteomes" id="UP000426444"/>
    </source>
</evidence>
<protein>
    <recommendedName>
        <fullName evidence="10">Tripartite ATP-independent periplasmic transporters DctQ component domain-containing protein</fullName>
    </recommendedName>
</protein>
<evidence type="ECO:0000256" key="2">
    <source>
        <dbReference type="ARBA" id="ARBA00022448"/>
    </source>
</evidence>
<evidence type="ECO:0000256" key="9">
    <source>
        <dbReference type="SAM" id="Phobius"/>
    </source>
</evidence>
<dbReference type="OrthoDB" id="1807003at2"/>
<evidence type="ECO:0000256" key="1">
    <source>
        <dbReference type="ARBA" id="ARBA00004429"/>
    </source>
</evidence>
<dbReference type="Pfam" id="PF04290">
    <property type="entry name" value="DctQ"/>
    <property type="match status" value="1"/>
</dbReference>
<dbReference type="GO" id="GO:0005886">
    <property type="term" value="C:plasma membrane"/>
    <property type="evidence" value="ECO:0007669"/>
    <property type="project" value="UniProtKB-SubCell"/>
</dbReference>
<dbReference type="PANTHER" id="PTHR35011:SF10">
    <property type="entry name" value="TRAP TRANSPORTER SMALL PERMEASE PROTEIN"/>
    <property type="match status" value="1"/>
</dbReference>
<evidence type="ECO:0000256" key="4">
    <source>
        <dbReference type="ARBA" id="ARBA00022519"/>
    </source>
</evidence>
<keyword evidence="5 9" id="KW-0812">Transmembrane</keyword>
<dbReference type="KEGG" id="salq:SYNTR_1814"/>
<keyword evidence="12" id="KW-1185">Reference proteome</keyword>
<comment type="similarity">
    <text evidence="8">Belongs to the TRAP transporter small permease family.</text>
</comment>
<keyword evidence="6 9" id="KW-1133">Transmembrane helix</keyword>
<keyword evidence="7 9" id="KW-0472">Membrane</keyword>
<dbReference type="InterPro" id="IPR007387">
    <property type="entry name" value="TRAP_DctQ"/>
</dbReference>
<dbReference type="InterPro" id="IPR055348">
    <property type="entry name" value="DctQ"/>
</dbReference>
<evidence type="ECO:0000256" key="7">
    <source>
        <dbReference type="ARBA" id="ARBA00023136"/>
    </source>
</evidence>
<feature type="transmembrane region" description="Helical" evidence="9">
    <location>
        <begin position="50"/>
        <end position="68"/>
    </location>
</feature>
<dbReference type="PANTHER" id="PTHR35011">
    <property type="entry name" value="2,3-DIKETO-L-GULONATE TRAP TRANSPORTER SMALL PERMEASE PROTEIN YIAM"/>
    <property type="match status" value="1"/>
</dbReference>
<feature type="domain" description="Tripartite ATP-independent periplasmic transporters DctQ component" evidence="10">
    <location>
        <begin position="26"/>
        <end position="155"/>
    </location>
</feature>
<evidence type="ECO:0000256" key="3">
    <source>
        <dbReference type="ARBA" id="ARBA00022475"/>
    </source>
</evidence>
<dbReference type="AlphaFoldDB" id="A0A6I6DN34"/>
<dbReference type="GO" id="GO:0022857">
    <property type="term" value="F:transmembrane transporter activity"/>
    <property type="evidence" value="ECO:0007669"/>
    <property type="project" value="TreeGrafter"/>
</dbReference>
<keyword evidence="2" id="KW-0813">Transport</keyword>
<accession>A0A6I6DN34</accession>
<evidence type="ECO:0000256" key="6">
    <source>
        <dbReference type="ARBA" id="ARBA00022989"/>
    </source>
</evidence>
<gene>
    <name evidence="11" type="ORF">SYNTR_1814</name>
</gene>
<evidence type="ECO:0000259" key="10">
    <source>
        <dbReference type="Pfam" id="PF04290"/>
    </source>
</evidence>
<comment type="subcellular location">
    <subcellularLocation>
        <location evidence="1">Cell inner membrane</location>
        <topology evidence="1">Multi-pass membrane protein</topology>
    </subcellularLocation>
</comment>
<evidence type="ECO:0000256" key="5">
    <source>
        <dbReference type="ARBA" id="ARBA00022692"/>
    </source>
</evidence>
<dbReference type="Proteomes" id="UP000426444">
    <property type="component" value="Chromosome"/>
</dbReference>
<sequence length="183" mass="20148">MVIFENFFTKITKGMDLIAGVCVFIIMVVVVANIILRSTINQPILGTYEIVSYLTATAIALSLAYCAIQNGHIAIDYIVNRLSHHFQRVLNIVINSFSFIFLSIISYQMMIFALSMKSNGIITANAQIPVFPFVFIIGIGFATLSIVYGIKVVSSLIKIPFSLPFAMPSFPLSLPAVSKRSSK</sequence>
<dbReference type="RefSeq" id="WP_156204194.1">
    <property type="nucleotide sequence ID" value="NZ_CP046457.1"/>
</dbReference>
<dbReference type="EMBL" id="CP046457">
    <property type="protein sequence ID" value="QGU00408.1"/>
    <property type="molecule type" value="Genomic_DNA"/>
</dbReference>
<organism evidence="11 12">
    <name type="scientific">Candidatus Syntrophocurvum alkaliphilum</name>
    <dbReference type="NCBI Taxonomy" id="2293317"/>
    <lineage>
        <taxon>Bacteria</taxon>
        <taxon>Bacillati</taxon>
        <taxon>Bacillota</taxon>
        <taxon>Clostridia</taxon>
        <taxon>Eubacteriales</taxon>
        <taxon>Syntrophomonadaceae</taxon>
        <taxon>Candidatus Syntrophocurvum</taxon>
    </lineage>
</organism>
<evidence type="ECO:0000313" key="11">
    <source>
        <dbReference type="EMBL" id="QGU00408.1"/>
    </source>
</evidence>
<feature type="transmembrane region" description="Helical" evidence="9">
    <location>
        <begin position="130"/>
        <end position="150"/>
    </location>
</feature>